<dbReference type="AlphaFoldDB" id="A0A842HBR2"/>
<dbReference type="GO" id="GO:0005886">
    <property type="term" value="C:plasma membrane"/>
    <property type="evidence" value="ECO:0007669"/>
    <property type="project" value="TreeGrafter"/>
</dbReference>
<protein>
    <recommendedName>
        <fullName evidence="4">AsmA family protein</fullName>
    </recommendedName>
</protein>
<evidence type="ECO:0000313" key="2">
    <source>
        <dbReference type="EMBL" id="MBC2593004.1"/>
    </source>
</evidence>
<dbReference type="Pfam" id="PF05359">
    <property type="entry name" value="DUF748"/>
    <property type="match status" value="1"/>
</dbReference>
<proteinExistence type="predicted"/>
<comment type="caution">
    <text evidence="2">The sequence shown here is derived from an EMBL/GenBank/DDBJ whole genome shotgun (WGS) entry which is preliminary data.</text>
</comment>
<evidence type="ECO:0008006" key="4">
    <source>
        <dbReference type="Google" id="ProtNLM"/>
    </source>
</evidence>
<organism evidence="2 3">
    <name type="scientific">Ruficoccus amylovorans</name>
    <dbReference type="NCBI Taxonomy" id="1804625"/>
    <lineage>
        <taxon>Bacteria</taxon>
        <taxon>Pseudomonadati</taxon>
        <taxon>Verrucomicrobiota</taxon>
        <taxon>Opitutia</taxon>
        <taxon>Puniceicoccales</taxon>
        <taxon>Cerasicoccaceae</taxon>
        <taxon>Ruficoccus</taxon>
    </lineage>
</organism>
<keyword evidence="1" id="KW-0812">Transmembrane</keyword>
<dbReference type="PANTHER" id="PTHR30441">
    <property type="entry name" value="DUF748 DOMAIN-CONTAINING PROTEIN"/>
    <property type="match status" value="1"/>
</dbReference>
<name>A0A842HBR2_9BACT</name>
<accession>A0A842HBR2</accession>
<keyword evidence="1" id="KW-1133">Transmembrane helix</keyword>
<sequence>MIKKILLVLVALVIIAGVVLYFTLDNIVSKSVKYAINTYGPQATQTSVTVKDVGISVFGGSAKIGDLQVGNPESFQPPANAFSLGDISVSLQPASLMSDIIVIDEITITDAEFNYITKTFTSSNLQTILDNVKDFSGKAAQAPATTTPATAEQPPAAASQKKFVIHNVRVTGAKANATVLGQSIKVEIPDIILQNESPEGINPAELVDKVLSDVLVQVIEQISKQVEEIAKDPTKAGLDIIKGATDTGDETVDKAVDTIKNLF</sequence>
<evidence type="ECO:0000256" key="1">
    <source>
        <dbReference type="SAM" id="Phobius"/>
    </source>
</evidence>
<dbReference type="RefSeq" id="WP_185674003.1">
    <property type="nucleotide sequence ID" value="NZ_JACHVB010000012.1"/>
</dbReference>
<feature type="transmembrane region" description="Helical" evidence="1">
    <location>
        <begin position="5"/>
        <end position="24"/>
    </location>
</feature>
<evidence type="ECO:0000313" key="3">
    <source>
        <dbReference type="Proteomes" id="UP000546464"/>
    </source>
</evidence>
<dbReference type="Proteomes" id="UP000546464">
    <property type="component" value="Unassembled WGS sequence"/>
</dbReference>
<dbReference type="InterPro" id="IPR008023">
    <property type="entry name" value="DUF748"/>
</dbReference>
<dbReference type="EMBL" id="JACHVB010000012">
    <property type="protein sequence ID" value="MBC2593004.1"/>
    <property type="molecule type" value="Genomic_DNA"/>
</dbReference>
<reference evidence="2 3" key="1">
    <citation type="submission" date="2020-07" db="EMBL/GenBank/DDBJ databases">
        <authorList>
            <person name="Feng X."/>
        </authorList>
    </citation>
    <scope>NUCLEOTIDE SEQUENCE [LARGE SCALE GENOMIC DNA]</scope>
    <source>
        <strain evidence="2 3">JCM31066</strain>
    </source>
</reference>
<dbReference type="PANTHER" id="PTHR30441:SF4">
    <property type="entry name" value="PROTEIN ASMA"/>
    <property type="match status" value="1"/>
</dbReference>
<keyword evidence="3" id="KW-1185">Reference proteome</keyword>
<dbReference type="GO" id="GO:0090313">
    <property type="term" value="P:regulation of protein targeting to membrane"/>
    <property type="evidence" value="ECO:0007669"/>
    <property type="project" value="TreeGrafter"/>
</dbReference>
<keyword evidence="1" id="KW-0472">Membrane</keyword>
<dbReference type="InterPro" id="IPR052894">
    <property type="entry name" value="AsmA-related"/>
</dbReference>
<gene>
    <name evidence="2" type="ORF">H5P28_01900</name>
</gene>